<dbReference type="EMBL" id="BPLR01005480">
    <property type="protein sequence ID" value="GIY02675.1"/>
    <property type="molecule type" value="Genomic_DNA"/>
</dbReference>
<dbReference type="Proteomes" id="UP001054945">
    <property type="component" value="Unassembled WGS sequence"/>
</dbReference>
<protein>
    <submittedName>
        <fullName evidence="1">Uncharacterized protein</fullName>
    </submittedName>
</protein>
<gene>
    <name evidence="1" type="ORF">CEXT_336231</name>
</gene>
<dbReference type="AlphaFoldDB" id="A0AAV4Q3S4"/>
<evidence type="ECO:0000313" key="1">
    <source>
        <dbReference type="EMBL" id="GIY02675.1"/>
    </source>
</evidence>
<evidence type="ECO:0000313" key="2">
    <source>
        <dbReference type="Proteomes" id="UP001054945"/>
    </source>
</evidence>
<organism evidence="1 2">
    <name type="scientific">Caerostris extrusa</name>
    <name type="common">Bark spider</name>
    <name type="synonym">Caerostris bankana</name>
    <dbReference type="NCBI Taxonomy" id="172846"/>
    <lineage>
        <taxon>Eukaryota</taxon>
        <taxon>Metazoa</taxon>
        <taxon>Ecdysozoa</taxon>
        <taxon>Arthropoda</taxon>
        <taxon>Chelicerata</taxon>
        <taxon>Arachnida</taxon>
        <taxon>Araneae</taxon>
        <taxon>Araneomorphae</taxon>
        <taxon>Entelegynae</taxon>
        <taxon>Araneoidea</taxon>
        <taxon>Araneidae</taxon>
        <taxon>Caerostris</taxon>
    </lineage>
</organism>
<accession>A0AAV4Q3S4</accession>
<comment type="caution">
    <text evidence="1">The sequence shown here is derived from an EMBL/GenBank/DDBJ whole genome shotgun (WGS) entry which is preliminary data.</text>
</comment>
<name>A0AAV4Q3S4_CAEEX</name>
<reference evidence="1 2" key="1">
    <citation type="submission" date="2021-06" db="EMBL/GenBank/DDBJ databases">
        <title>Caerostris extrusa draft genome.</title>
        <authorList>
            <person name="Kono N."/>
            <person name="Arakawa K."/>
        </authorList>
    </citation>
    <scope>NUCLEOTIDE SEQUENCE [LARGE SCALE GENOMIC DNA]</scope>
</reference>
<keyword evidence="2" id="KW-1185">Reference proteome</keyword>
<proteinExistence type="predicted"/>
<sequence>MYAIETYQLGTALFIVDDCKDLEFSNGFECCLLTRDNLVSSDFNYLERVLPLRGHLLQLVIGKYNGFNIEENENFCWFTETTVSVQNSSVTSNNAVTIFPCPPLNKRTLD</sequence>